<evidence type="ECO:0000313" key="2">
    <source>
        <dbReference type="EMBL" id="PPQ86978.1"/>
    </source>
</evidence>
<name>A0A409X862_9AGAR</name>
<feature type="region of interest" description="Disordered" evidence="1">
    <location>
        <begin position="78"/>
        <end position="125"/>
    </location>
</feature>
<dbReference type="InParanoid" id="A0A409X862"/>
<gene>
    <name evidence="2" type="ORF">CVT26_007759</name>
</gene>
<keyword evidence="3" id="KW-1185">Reference proteome</keyword>
<protein>
    <submittedName>
        <fullName evidence="2">Uncharacterized protein</fullName>
    </submittedName>
</protein>
<sequence>MRVLLPHFLSPAPISPSTHVRQGRPSLQRGCGLDFDGLGLNKRGDPGEGDPTGASEDVLARSFAGYFTSCTSTRPAAVVHLPRQAIGSRRTTTSPPGSRPHPHRPPNEEGAGNGSPNHPQTPTTDATYLSCQRKLEVWFFHHGDGCTITSLLVHTHASCAGVAVLVCSLGDNADLPTPCVQGAHQSLPPPSRPATKGDLVRVLFGRKTTPWRHRLPFLSPSSPLSGELRVKQPLCSQREAA</sequence>
<evidence type="ECO:0000313" key="3">
    <source>
        <dbReference type="Proteomes" id="UP000284706"/>
    </source>
</evidence>
<feature type="compositionally biased region" description="Low complexity" evidence="1">
    <location>
        <begin position="87"/>
        <end position="96"/>
    </location>
</feature>
<dbReference type="Proteomes" id="UP000284706">
    <property type="component" value="Unassembled WGS sequence"/>
</dbReference>
<proteinExistence type="predicted"/>
<dbReference type="AlphaFoldDB" id="A0A409X862"/>
<feature type="compositionally biased region" description="Polar residues" evidence="1">
    <location>
        <begin position="114"/>
        <end position="125"/>
    </location>
</feature>
<evidence type="ECO:0000256" key="1">
    <source>
        <dbReference type="SAM" id="MobiDB-lite"/>
    </source>
</evidence>
<comment type="caution">
    <text evidence="2">The sequence shown here is derived from an EMBL/GenBank/DDBJ whole genome shotgun (WGS) entry which is preliminary data.</text>
</comment>
<dbReference type="EMBL" id="NHYE01003978">
    <property type="protein sequence ID" value="PPQ86978.1"/>
    <property type="molecule type" value="Genomic_DNA"/>
</dbReference>
<organism evidence="2 3">
    <name type="scientific">Gymnopilus dilepis</name>
    <dbReference type="NCBI Taxonomy" id="231916"/>
    <lineage>
        <taxon>Eukaryota</taxon>
        <taxon>Fungi</taxon>
        <taxon>Dikarya</taxon>
        <taxon>Basidiomycota</taxon>
        <taxon>Agaricomycotina</taxon>
        <taxon>Agaricomycetes</taxon>
        <taxon>Agaricomycetidae</taxon>
        <taxon>Agaricales</taxon>
        <taxon>Agaricineae</taxon>
        <taxon>Hymenogastraceae</taxon>
        <taxon>Gymnopilus</taxon>
    </lineage>
</organism>
<reference evidence="2 3" key="1">
    <citation type="journal article" date="2018" name="Evol. Lett.">
        <title>Horizontal gene cluster transfer increased hallucinogenic mushroom diversity.</title>
        <authorList>
            <person name="Reynolds H.T."/>
            <person name="Vijayakumar V."/>
            <person name="Gluck-Thaler E."/>
            <person name="Korotkin H.B."/>
            <person name="Matheny P.B."/>
            <person name="Slot J.C."/>
        </authorList>
    </citation>
    <scope>NUCLEOTIDE SEQUENCE [LARGE SCALE GENOMIC DNA]</scope>
    <source>
        <strain evidence="2 3">SRW20</strain>
    </source>
</reference>
<accession>A0A409X862</accession>